<dbReference type="EMBL" id="FRCX01000021">
    <property type="protein sequence ID" value="SHN44335.1"/>
    <property type="molecule type" value="Genomic_DNA"/>
</dbReference>
<proteinExistence type="predicted"/>
<reference evidence="2" key="1">
    <citation type="submission" date="2016-11" db="EMBL/GenBank/DDBJ databases">
        <authorList>
            <person name="Varghese N."/>
            <person name="Submissions S."/>
        </authorList>
    </citation>
    <scope>NUCLEOTIDE SEQUENCE [LARGE SCALE GENOMIC DNA]</scope>
    <source>
        <strain evidence="2">Sac-22</strain>
    </source>
</reference>
<dbReference type="AlphaFoldDB" id="A0A1M7RDE1"/>
<sequence length="317" mass="34218">MDHDPAPDDAIDTSHPWLVIPYFTGDEGRASQRPLSKITPPVISWLCPSIHVQGLHYATPAGTYLPDEPLEISVKVDNRGVPNAYVKLRIYWSDPATGFANPQLILSDSQPVAGRSVLGPTAFPPMVWTPEHVSIPAHFCLLAHVSCTPQELDPGPSASAPMSNRHWAQYNLQSAVLNGAGSNTFVFWAGNPGLEAGAYTVTAQALAEPALQRLARTARAEPVAVRSQQFALHRALDARASGRSSKSHEASVVLELRGGERQALVLSTQDLQLGPQQFTAVEVLQTRVGQEHEGDATGSLGVVLFGYAEQGCQKRRR</sequence>
<name>A0A1M7RDE1_9BURK</name>
<keyword evidence="2" id="KW-1185">Reference proteome</keyword>
<dbReference type="Proteomes" id="UP000184339">
    <property type="component" value="Unassembled WGS sequence"/>
</dbReference>
<dbReference type="RefSeq" id="WP_072790564.1">
    <property type="nucleotide sequence ID" value="NZ_FRCX01000021.1"/>
</dbReference>
<gene>
    <name evidence="1" type="ORF">SAMN05192549_12143</name>
</gene>
<accession>A0A1M7RDE1</accession>
<protein>
    <submittedName>
        <fullName evidence="1">Uncharacterized protein</fullName>
    </submittedName>
</protein>
<dbReference type="OrthoDB" id="8771283at2"/>
<dbReference type="STRING" id="551987.SAMN05192549_12143"/>
<evidence type="ECO:0000313" key="1">
    <source>
        <dbReference type="EMBL" id="SHN44335.1"/>
    </source>
</evidence>
<evidence type="ECO:0000313" key="2">
    <source>
        <dbReference type="Proteomes" id="UP000184339"/>
    </source>
</evidence>
<organism evidence="1 2">
    <name type="scientific">Duganella sacchari</name>
    <dbReference type="NCBI Taxonomy" id="551987"/>
    <lineage>
        <taxon>Bacteria</taxon>
        <taxon>Pseudomonadati</taxon>
        <taxon>Pseudomonadota</taxon>
        <taxon>Betaproteobacteria</taxon>
        <taxon>Burkholderiales</taxon>
        <taxon>Oxalobacteraceae</taxon>
        <taxon>Telluria group</taxon>
        <taxon>Duganella</taxon>
    </lineage>
</organism>